<feature type="domain" description="PhyR sigma2" evidence="6">
    <location>
        <begin position="20"/>
        <end position="70"/>
    </location>
</feature>
<evidence type="ECO:0000256" key="2">
    <source>
        <dbReference type="ARBA" id="ARBA00023015"/>
    </source>
</evidence>
<dbReference type="InterPro" id="IPR014284">
    <property type="entry name" value="RNA_pol_sigma-70_dom"/>
</dbReference>
<accession>A0ABT6CCU3</accession>
<gene>
    <name evidence="7" type="ORF">POM99_00915</name>
</gene>
<keyword evidence="4" id="KW-0804">Transcription</keyword>
<dbReference type="NCBIfam" id="TIGR02937">
    <property type="entry name" value="sigma70-ECF"/>
    <property type="match status" value="1"/>
</dbReference>
<evidence type="ECO:0000313" key="7">
    <source>
        <dbReference type="EMBL" id="MDF8331749.1"/>
    </source>
</evidence>
<dbReference type="InterPro" id="IPR053866">
    <property type="entry name" value="PhyR_sigma2"/>
</dbReference>
<dbReference type="Pfam" id="PF08281">
    <property type="entry name" value="Sigma70_r4_2"/>
    <property type="match status" value="1"/>
</dbReference>
<sequence length="179" mass="20057">MTAASTMPVNEATRARLIAFLPRFRRFCRGLAGGDADRGDDLLQSAVERALARIEQWQEGTSLENWMFRLATNLHIDQIRSQRTRGVTVEVEEAHDLAGQDELEQLEFRSELEAVRAALAAMPVELRAVMTAVVLDGQSYREAAELLAVPIGTVMSRLSRARQFVDEYVRRGPERMVAA</sequence>
<evidence type="ECO:0000256" key="3">
    <source>
        <dbReference type="ARBA" id="ARBA00023082"/>
    </source>
</evidence>
<evidence type="ECO:0000259" key="6">
    <source>
        <dbReference type="Pfam" id="PF22029"/>
    </source>
</evidence>
<dbReference type="RefSeq" id="WP_277274853.1">
    <property type="nucleotide sequence ID" value="NZ_JAROCY010000001.1"/>
</dbReference>
<keyword evidence="3" id="KW-0731">Sigma factor</keyword>
<keyword evidence="2" id="KW-0805">Transcription regulation</keyword>
<evidence type="ECO:0000256" key="4">
    <source>
        <dbReference type="ARBA" id="ARBA00023163"/>
    </source>
</evidence>
<keyword evidence="8" id="KW-1185">Reference proteome</keyword>
<dbReference type="SUPFAM" id="SSF88659">
    <property type="entry name" value="Sigma3 and sigma4 domains of RNA polymerase sigma factors"/>
    <property type="match status" value="1"/>
</dbReference>
<dbReference type="EMBL" id="JAROCY010000001">
    <property type="protein sequence ID" value="MDF8331749.1"/>
    <property type="molecule type" value="Genomic_DNA"/>
</dbReference>
<dbReference type="PANTHER" id="PTHR43133">
    <property type="entry name" value="RNA POLYMERASE ECF-TYPE SIGMA FACTO"/>
    <property type="match status" value="1"/>
</dbReference>
<protein>
    <submittedName>
        <fullName evidence="7">RNA polymerase sigma factor</fullName>
    </submittedName>
</protein>
<evidence type="ECO:0000259" key="5">
    <source>
        <dbReference type="Pfam" id="PF08281"/>
    </source>
</evidence>
<dbReference type="SUPFAM" id="SSF88946">
    <property type="entry name" value="Sigma2 domain of RNA polymerase sigma factors"/>
    <property type="match status" value="1"/>
</dbReference>
<dbReference type="PANTHER" id="PTHR43133:SF25">
    <property type="entry name" value="RNA POLYMERASE SIGMA FACTOR RFAY-RELATED"/>
    <property type="match status" value="1"/>
</dbReference>
<evidence type="ECO:0000313" key="8">
    <source>
        <dbReference type="Proteomes" id="UP001222770"/>
    </source>
</evidence>
<dbReference type="InterPro" id="IPR036388">
    <property type="entry name" value="WH-like_DNA-bd_sf"/>
</dbReference>
<dbReference type="Gene3D" id="1.10.10.10">
    <property type="entry name" value="Winged helix-like DNA-binding domain superfamily/Winged helix DNA-binding domain"/>
    <property type="match status" value="1"/>
</dbReference>
<dbReference type="Pfam" id="PF22029">
    <property type="entry name" value="PhyR_sigma2"/>
    <property type="match status" value="1"/>
</dbReference>
<dbReference type="InterPro" id="IPR013325">
    <property type="entry name" value="RNA_pol_sigma_r2"/>
</dbReference>
<reference evidence="7 8" key="1">
    <citation type="submission" date="2023-03" db="EMBL/GenBank/DDBJ databases">
        <title>Novosphingobium cyanobacteriorum sp. nov., isolated from a eutrophic reservoir during the Microcystis bloom period.</title>
        <authorList>
            <person name="Kang M."/>
            <person name="Le V."/>
            <person name="Ko S.-R."/>
            <person name="Lee S.-A."/>
            <person name="Ahn C.-Y."/>
        </authorList>
    </citation>
    <scope>NUCLEOTIDE SEQUENCE [LARGE SCALE GENOMIC DNA]</scope>
    <source>
        <strain evidence="7 8">HBC54</strain>
    </source>
</reference>
<dbReference type="InterPro" id="IPR013324">
    <property type="entry name" value="RNA_pol_sigma_r3/r4-like"/>
</dbReference>
<evidence type="ECO:0000256" key="1">
    <source>
        <dbReference type="ARBA" id="ARBA00010641"/>
    </source>
</evidence>
<dbReference type="InterPro" id="IPR013249">
    <property type="entry name" value="RNA_pol_sigma70_r4_t2"/>
</dbReference>
<name>A0ABT6CCU3_9SPHN</name>
<proteinExistence type="inferred from homology"/>
<feature type="domain" description="RNA polymerase sigma factor 70 region 4 type 2" evidence="5">
    <location>
        <begin position="113"/>
        <end position="163"/>
    </location>
</feature>
<organism evidence="7 8">
    <name type="scientific">Novosphingobium cyanobacteriorum</name>
    <dbReference type="NCBI Taxonomy" id="3024215"/>
    <lineage>
        <taxon>Bacteria</taxon>
        <taxon>Pseudomonadati</taxon>
        <taxon>Pseudomonadota</taxon>
        <taxon>Alphaproteobacteria</taxon>
        <taxon>Sphingomonadales</taxon>
        <taxon>Sphingomonadaceae</taxon>
        <taxon>Novosphingobium</taxon>
    </lineage>
</organism>
<dbReference type="InterPro" id="IPR039425">
    <property type="entry name" value="RNA_pol_sigma-70-like"/>
</dbReference>
<dbReference type="Gene3D" id="1.10.1740.10">
    <property type="match status" value="1"/>
</dbReference>
<comment type="similarity">
    <text evidence="1">Belongs to the sigma-70 factor family. ECF subfamily.</text>
</comment>
<dbReference type="Proteomes" id="UP001222770">
    <property type="component" value="Unassembled WGS sequence"/>
</dbReference>
<comment type="caution">
    <text evidence="7">The sequence shown here is derived from an EMBL/GenBank/DDBJ whole genome shotgun (WGS) entry which is preliminary data.</text>
</comment>